<name>A0A6J5MP93_9CAUD</name>
<gene>
    <name evidence="1" type="ORF">UFOVP533_3</name>
</gene>
<sequence length="298" mass="32776">MATTTSLTTTFAGREAAGYIRAAFLSNESLAAVTFKENIEYKQVVRKLVDNVTFEAPTCDFTPLGTVALSERVLTLEKFQVHRQLCKKDFLTDWEAKSEQDGNLHASLTDALIANILAGVAANNERLIWQGVNATAGEYDGFETLFLADATVLDVSSPVAIDATNVIEEMGRLVLTLPTRVRRATEKPIIAVSSNVAEAYRSAILGLGGGYYLYQGESVVMNWQGQYDVIECPGMSDDTMAFYQKSNLWFGTNLLDQWNNVAVLDMYAHDLSDNVRFAASFFAGAQYGFGNEIAFYQA</sequence>
<organism evidence="1">
    <name type="scientific">uncultured Caudovirales phage</name>
    <dbReference type="NCBI Taxonomy" id="2100421"/>
    <lineage>
        <taxon>Viruses</taxon>
        <taxon>Duplodnaviria</taxon>
        <taxon>Heunggongvirae</taxon>
        <taxon>Uroviricota</taxon>
        <taxon>Caudoviricetes</taxon>
        <taxon>Peduoviridae</taxon>
        <taxon>Maltschvirus</taxon>
        <taxon>Maltschvirus maltsch</taxon>
    </lineage>
</organism>
<proteinExistence type="predicted"/>
<reference evidence="1" key="1">
    <citation type="submission" date="2020-04" db="EMBL/GenBank/DDBJ databases">
        <authorList>
            <person name="Chiriac C."/>
            <person name="Salcher M."/>
            <person name="Ghai R."/>
            <person name="Kavagutti S V."/>
        </authorList>
    </citation>
    <scope>NUCLEOTIDE SEQUENCE</scope>
</reference>
<accession>A0A6J5MP93</accession>
<evidence type="ECO:0000313" key="1">
    <source>
        <dbReference type="EMBL" id="CAB4148448.1"/>
    </source>
</evidence>
<dbReference type="EMBL" id="LR796501">
    <property type="protein sequence ID" value="CAB4148448.1"/>
    <property type="molecule type" value="Genomic_DNA"/>
</dbReference>
<protein>
    <submittedName>
        <fullName evidence="1">Uncharacterized protein</fullName>
    </submittedName>
</protein>